<protein>
    <submittedName>
        <fullName evidence="10">Tetrathionate reductase subunit A</fullName>
        <ecNumber evidence="10">1.8.-.-</ecNumber>
    </submittedName>
</protein>
<dbReference type="Gene3D" id="3.40.50.740">
    <property type="match status" value="1"/>
</dbReference>
<dbReference type="InterPro" id="IPR006963">
    <property type="entry name" value="Mopterin_OxRdtase_4Fe-4S_dom"/>
</dbReference>
<dbReference type="SUPFAM" id="SSF53706">
    <property type="entry name" value="Formate dehydrogenase/DMSO reductase, domains 1-3"/>
    <property type="match status" value="1"/>
</dbReference>
<evidence type="ECO:0000256" key="1">
    <source>
        <dbReference type="ARBA" id="ARBA00010312"/>
    </source>
</evidence>
<sequence length="1049" mass="116853">MNTNQKSGLTRRDFIKSTALLGGCSVLASQMGILGTPSSAEAATTEEGNLYPLAQPENIIYTTCLQCTTACLVKVKLLNGVAMKIDGNPYSSTNLLPNLSYTLSPLVSSQVDGKSCCKGQAGVQTAYDPYRLRKVLKRVGPRGSGKWKSVPFDQAVQEIVHGGQLFEEIGEERNIQGIKDIAILRDAKLMSSMAKDVESIRSKKMTVQEFKSKYQDNLKYLIDPEHPDLGPKNNQFLFQVGRIHNGRIEFTRRFVKNALGSINWIEKTSICGQTSNKAWVASTNLFKEGKWTGGTKTVRPDWANTEFVLVVGTRVFEANYGPVQEAEPITDGIINGRLKLAVVDPQLSKVASKAWKWLPSKPGTDGALGLGLIRWILENNRFDKKYLQNANLAAANADMESTWSDSSYLVKIVNGRPEKFLRANEVKLGTENQFVVFFQGNFIAVDPNSTQKEIEGELFVTTQLEGIMLKSSLQLLKEEAFSRTLQEYADITGLAIQDIIDVAKEFTSHGKKAAVEFYRGAVKHTNGWYNAQALIALNFLIGNPNWEGGLAKPAGGWDYLGSSGHNKPYNVNKLHPGKLSAFGVPITREGWQYEESTLFKGYPALRPWYPFSGNVAQETWPSISDAYPYSMKIVLLHSHNPMYSLPGGSHQLKTLLDTSKVPLLIASDIIIGETSMYADYIFPDISYLEQWGTGQMPQHYRVKTSSVRQPVIAPLTETVVVNGEKLPICLETLMLAIAAEMGLSGFGQDGFDKGIDLKRPEDWYLKLVANIAYGDKAGEVVPDADQKELLLFQKSRRNLTDSLFNEEKWKSALKPEEWRKVVCVLNRGGRFESYDHAYSSNQEKYPFTGIMRFYLEEIGTSRHAMSGQYFWGHAVYDEITDSMGQPVPVDGDYKLITYKEVFGTQSRTIADYWLETDIANQNFVLLNSQDAKQLGLKNGDKVRLSSKSNPQGIQDLGNDRSRYVEGIVKIREGIRPGVVAVSTHYGHWAYGANDMEIDGVVIHGDSRRVKGTHVNPIFRLDDHLRGTTLSEPIGGSASFYDTWVKVLKV</sequence>
<dbReference type="Pfam" id="PF01568">
    <property type="entry name" value="Molydop_binding"/>
    <property type="match status" value="1"/>
</dbReference>
<keyword evidence="5" id="KW-0732">Signal</keyword>
<dbReference type="PATRIC" id="fig|476652.3.peg.2931"/>
<dbReference type="InterPro" id="IPR006656">
    <property type="entry name" value="Mopterin_OxRdtase"/>
</dbReference>
<dbReference type="InterPro" id="IPR037946">
    <property type="entry name" value="MopB_CT_Tetrathionate"/>
</dbReference>
<dbReference type="Gene3D" id="2.40.40.20">
    <property type="match status" value="1"/>
</dbReference>
<dbReference type="GO" id="GO:0016491">
    <property type="term" value="F:oxidoreductase activity"/>
    <property type="evidence" value="ECO:0007669"/>
    <property type="project" value="UniProtKB-KW"/>
</dbReference>
<dbReference type="Pfam" id="PF00384">
    <property type="entry name" value="Molybdopterin"/>
    <property type="match status" value="1"/>
</dbReference>
<dbReference type="NCBIfam" id="TIGR01409">
    <property type="entry name" value="TAT_signal_seq"/>
    <property type="match status" value="1"/>
</dbReference>
<dbReference type="Proteomes" id="UP000036356">
    <property type="component" value="Unassembled WGS sequence"/>
</dbReference>
<keyword evidence="4" id="KW-0479">Metal-binding</keyword>
<dbReference type="CDD" id="cd02780">
    <property type="entry name" value="MopB_CT_Tetrathionate_Arsenate-R"/>
    <property type="match status" value="1"/>
</dbReference>
<evidence type="ECO:0000313" key="11">
    <source>
        <dbReference type="Proteomes" id="UP000036356"/>
    </source>
</evidence>
<dbReference type="PANTHER" id="PTHR43742">
    <property type="entry name" value="TRIMETHYLAMINE-N-OXIDE REDUCTASE"/>
    <property type="match status" value="1"/>
</dbReference>
<dbReference type="PROSITE" id="PS51318">
    <property type="entry name" value="TAT"/>
    <property type="match status" value="1"/>
</dbReference>
<keyword evidence="6 10" id="KW-0560">Oxidoreductase</keyword>
<dbReference type="EMBL" id="LDZY01000009">
    <property type="protein sequence ID" value="KLU65246.1"/>
    <property type="molecule type" value="Genomic_DNA"/>
</dbReference>
<reference evidence="10 11" key="1">
    <citation type="submission" date="2015-06" db="EMBL/GenBank/DDBJ databases">
        <title>Draft genome of the moderately acidophilic sulfate reducer Candidatus Desulfosporosinus acididurans strain M1.</title>
        <authorList>
            <person name="Poehlein A."/>
            <person name="Petzsch P."/>
            <person name="Johnson B.D."/>
            <person name="Schloemann M."/>
            <person name="Daniel R."/>
            <person name="Muehling M."/>
        </authorList>
    </citation>
    <scope>NUCLEOTIDE SEQUENCE [LARGE SCALE GENOMIC DNA]</scope>
    <source>
        <strain evidence="10 11">M1</strain>
    </source>
</reference>
<evidence type="ECO:0000256" key="8">
    <source>
        <dbReference type="ARBA" id="ARBA00023014"/>
    </source>
</evidence>
<evidence type="ECO:0000256" key="3">
    <source>
        <dbReference type="ARBA" id="ARBA00022505"/>
    </source>
</evidence>
<evidence type="ECO:0000256" key="2">
    <source>
        <dbReference type="ARBA" id="ARBA00022485"/>
    </source>
</evidence>
<keyword evidence="7" id="KW-0408">Iron</keyword>
<evidence type="ECO:0000256" key="4">
    <source>
        <dbReference type="ARBA" id="ARBA00022723"/>
    </source>
</evidence>
<dbReference type="EC" id="1.8.-.-" evidence="10"/>
<dbReference type="Gene3D" id="3.40.228.10">
    <property type="entry name" value="Dimethylsulfoxide Reductase, domain 2"/>
    <property type="match status" value="1"/>
</dbReference>
<keyword evidence="2" id="KW-0004">4Fe-4S</keyword>
<dbReference type="GO" id="GO:0046872">
    <property type="term" value="F:metal ion binding"/>
    <property type="evidence" value="ECO:0007669"/>
    <property type="project" value="UniProtKB-KW"/>
</dbReference>
<comment type="caution">
    <text evidence="10">The sequence shown here is derived from an EMBL/GenBank/DDBJ whole genome shotgun (WGS) entry which is preliminary data.</text>
</comment>
<dbReference type="InterPro" id="IPR009010">
    <property type="entry name" value="Asp_de-COase-like_dom_sf"/>
</dbReference>
<dbReference type="InterPro" id="IPR050612">
    <property type="entry name" value="Prok_Mopterin_Oxidored"/>
</dbReference>
<name>A0A0J1IKJ3_9FIRM</name>
<dbReference type="InterPro" id="IPR006311">
    <property type="entry name" value="TAT_signal"/>
</dbReference>
<dbReference type="InterPro" id="IPR019546">
    <property type="entry name" value="TAT_signal_bac_arc"/>
</dbReference>
<dbReference type="PANTHER" id="PTHR43742:SF9">
    <property type="entry name" value="TETRATHIONATE REDUCTASE SUBUNIT A"/>
    <property type="match status" value="1"/>
</dbReference>
<accession>A0A0J1IKJ3</accession>
<keyword evidence="11" id="KW-1185">Reference proteome</keyword>
<dbReference type="SMART" id="SM00926">
    <property type="entry name" value="Molybdop_Fe4S4"/>
    <property type="match status" value="1"/>
</dbReference>
<evidence type="ECO:0000256" key="6">
    <source>
        <dbReference type="ARBA" id="ARBA00023002"/>
    </source>
</evidence>
<dbReference type="STRING" id="476652.DEAC_c27980"/>
<dbReference type="RefSeq" id="WP_047810629.1">
    <property type="nucleotide sequence ID" value="NZ_LDZY01000009.1"/>
</dbReference>
<proteinExistence type="inferred from homology"/>
<dbReference type="GO" id="GO:0051539">
    <property type="term" value="F:4 iron, 4 sulfur cluster binding"/>
    <property type="evidence" value="ECO:0007669"/>
    <property type="project" value="UniProtKB-KW"/>
</dbReference>
<dbReference type="Gene3D" id="3.30.200.210">
    <property type="match status" value="1"/>
</dbReference>
<dbReference type="AlphaFoldDB" id="A0A0J1IKJ3"/>
<keyword evidence="3" id="KW-0500">Molybdenum</keyword>
<gene>
    <name evidence="10" type="primary">ttrA_1</name>
    <name evidence="10" type="ORF">DEAC_c27980</name>
</gene>
<evidence type="ECO:0000256" key="5">
    <source>
        <dbReference type="ARBA" id="ARBA00022729"/>
    </source>
</evidence>
<feature type="domain" description="4Fe-4S Mo/W bis-MGD-type" evidence="9">
    <location>
        <begin position="57"/>
        <end position="128"/>
    </location>
</feature>
<keyword evidence="8" id="KW-0411">Iron-sulfur</keyword>
<dbReference type="InterPro" id="IPR006657">
    <property type="entry name" value="MoPterin_dinucl-bd_dom"/>
</dbReference>
<organism evidence="10 11">
    <name type="scientific">Desulfosporosinus acididurans</name>
    <dbReference type="NCBI Taxonomy" id="476652"/>
    <lineage>
        <taxon>Bacteria</taxon>
        <taxon>Bacillati</taxon>
        <taxon>Bacillota</taxon>
        <taxon>Clostridia</taxon>
        <taxon>Eubacteriales</taxon>
        <taxon>Desulfitobacteriaceae</taxon>
        <taxon>Desulfosporosinus</taxon>
    </lineage>
</organism>
<dbReference type="GO" id="GO:0043546">
    <property type="term" value="F:molybdopterin cofactor binding"/>
    <property type="evidence" value="ECO:0007669"/>
    <property type="project" value="InterPro"/>
</dbReference>
<evidence type="ECO:0000259" key="9">
    <source>
        <dbReference type="SMART" id="SM00926"/>
    </source>
</evidence>
<comment type="similarity">
    <text evidence="1">Belongs to the prokaryotic molybdopterin-containing oxidoreductase family.</text>
</comment>
<evidence type="ECO:0000313" key="10">
    <source>
        <dbReference type="EMBL" id="KLU65246.1"/>
    </source>
</evidence>
<dbReference type="SUPFAM" id="SSF50692">
    <property type="entry name" value="ADC-like"/>
    <property type="match status" value="1"/>
</dbReference>
<evidence type="ECO:0000256" key="7">
    <source>
        <dbReference type="ARBA" id="ARBA00023004"/>
    </source>
</evidence>